<evidence type="ECO:0000313" key="4">
    <source>
        <dbReference type="Proteomes" id="UP001165065"/>
    </source>
</evidence>
<feature type="transmembrane region" description="Helical" evidence="2">
    <location>
        <begin position="255"/>
        <end position="274"/>
    </location>
</feature>
<feature type="transmembrane region" description="Helical" evidence="2">
    <location>
        <begin position="465"/>
        <end position="487"/>
    </location>
</feature>
<name>A0A9W7L805_9STRA</name>
<feature type="transmembrane region" description="Helical" evidence="2">
    <location>
        <begin position="85"/>
        <end position="105"/>
    </location>
</feature>
<keyword evidence="2" id="KW-0812">Transmembrane</keyword>
<proteinExistence type="predicted"/>
<dbReference type="EMBL" id="BRYA01000094">
    <property type="protein sequence ID" value="GMI38948.1"/>
    <property type="molecule type" value="Genomic_DNA"/>
</dbReference>
<dbReference type="AlphaFoldDB" id="A0A9W7L805"/>
<feature type="transmembrane region" description="Helical" evidence="2">
    <location>
        <begin position="401"/>
        <end position="423"/>
    </location>
</feature>
<comment type="caution">
    <text evidence="3">The sequence shown here is derived from an EMBL/GenBank/DDBJ whole genome shotgun (WGS) entry which is preliminary data.</text>
</comment>
<dbReference type="OrthoDB" id="187779at2759"/>
<evidence type="ECO:0000256" key="1">
    <source>
        <dbReference type="SAM" id="MobiDB-lite"/>
    </source>
</evidence>
<feature type="transmembrane region" description="Helical" evidence="2">
    <location>
        <begin position="173"/>
        <end position="194"/>
    </location>
</feature>
<keyword evidence="2" id="KW-0472">Membrane</keyword>
<reference evidence="4" key="1">
    <citation type="journal article" date="2023" name="Commun. Biol.">
        <title>Genome analysis of Parmales, the sister group of diatoms, reveals the evolutionary specialization of diatoms from phago-mixotrophs to photoautotrophs.</title>
        <authorList>
            <person name="Ban H."/>
            <person name="Sato S."/>
            <person name="Yoshikawa S."/>
            <person name="Yamada K."/>
            <person name="Nakamura Y."/>
            <person name="Ichinomiya M."/>
            <person name="Sato N."/>
            <person name="Blanc-Mathieu R."/>
            <person name="Endo H."/>
            <person name="Kuwata A."/>
            <person name="Ogata H."/>
        </authorList>
    </citation>
    <scope>NUCLEOTIDE SEQUENCE [LARGE SCALE GENOMIC DNA]</scope>
</reference>
<feature type="transmembrane region" description="Helical" evidence="2">
    <location>
        <begin position="142"/>
        <end position="161"/>
    </location>
</feature>
<keyword evidence="2" id="KW-1133">Transmembrane helix</keyword>
<organism evidence="3 4">
    <name type="scientific">Triparma columacea</name>
    <dbReference type="NCBI Taxonomy" id="722753"/>
    <lineage>
        <taxon>Eukaryota</taxon>
        <taxon>Sar</taxon>
        <taxon>Stramenopiles</taxon>
        <taxon>Ochrophyta</taxon>
        <taxon>Bolidophyceae</taxon>
        <taxon>Parmales</taxon>
        <taxon>Triparmaceae</taxon>
        <taxon>Triparma</taxon>
    </lineage>
</organism>
<dbReference type="Proteomes" id="UP001165065">
    <property type="component" value="Unassembled WGS sequence"/>
</dbReference>
<protein>
    <submittedName>
        <fullName evidence="3">Uncharacterized protein</fullName>
    </submittedName>
</protein>
<keyword evidence="4" id="KW-1185">Reference proteome</keyword>
<feature type="region of interest" description="Disordered" evidence="1">
    <location>
        <begin position="1"/>
        <end position="39"/>
    </location>
</feature>
<evidence type="ECO:0000313" key="3">
    <source>
        <dbReference type="EMBL" id="GMI38948.1"/>
    </source>
</evidence>
<gene>
    <name evidence="3" type="ORF">TrCOL_g11834</name>
</gene>
<evidence type="ECO:0000256" key="2">
    <source>
        <dbReference type="SAM" id="Phobius"/>
    </source>
</evidence>
<feature type="transmembrane region" description="Helical" evidence="2">
    <location>
        <begin position="367"/>
        <end position="389"/>
    </location>
</feature>
<feature type="transmembrane region" description="Helical" evidence="2">
    <location>
        <begin position="326"/>
        <end position="347"/>
    </location>
</feature>
<accession>A0A9W7L805</accession>
<sequence length="519" mass="57685">MFSSDESPIYERTVSPRALLSTTPPDEYVESGPRSSLESIEPLNDQAAKTPIVSFPRRRANSSGHQMKKCCPYVHVSLTLHFRRVAILLVLCAIVNMILCSYYAYMDSNQKEYESDPKNYWQSCIVYAEFPISTTTTTNTHFSLSAAAAGQQTLIFSMLAAVTLYRALAHPEWLMSTLVFVLYSIIGCLCFFSFSPSIPFPSNLTANVLTLMVFVKPSMYDDVSFSNDNLNRDKGDDEAKALCKTAYNFNLTFLIVQYVSIALVGCLFVIGVLAESRRRRIGLINNDRTQASGGGHRTNPSATLAGFSFANWPTLQGTNSPMFMSLIAFLGFFIMLYGKNAAAITALDCVTDLYSNPTTSKVIPQTFFPFSAGGLDIVTILFVVSAMAIIRGTTRQRVSAFRLAASASFLHIVLSYPSVISGWKFSTVHEFWGDNCETYFENNSIWFFPSEDNQSNYCTAVQLSMVGQLITFIAMHGAVITSIRCYLKNRDHPLELFDPNPPSEARALLFSDNVIRQAT</sequence>